<reference evidence="1 2" key="1">
    <citation type="journal article" date="2016" name="Int. J. Syst. Evol. Microbiol.">
        <title>Caldimicrobium thiodismutans sp. nov., a sulfur-disproportionating bacterium isolated from a hot spring, and emended description of the genus Caldimicrobium.</title>
        <authorList>
            <person name="Kojima H."/>
            <person name="Umezawa K."/>
            <person name="Fukui M."/>
        </authorList>
    </citation>
    <scope>NUCLEOTIDE SEQUENCE [LARGE SCALE GENOMIC DNA]</scope>
    <source>
        <strain evidence="1 2">TF1</strain>
    </source>
</reference>
<proteinExistence type="predicted"/>
<protein>
    <submittedName>
        <fullName evidence="1">Uncharacterized protein</fullName>
    </submittedName>
</protein>
<name>A0A0U5BWE0_9BACT</name>
<evidence type="ECO:0000313" key="2">
    <source>
        <dbReference type="Proteomes" id="UP000068196"/>
    </source>
</evidence>
<gene>
    <name evidence="1" type="ORF">THC_0571</name>
</gene>
<keyword evidence="2" id="KW-1185">Reference proteome</keyword>
<evidence type="ECO:0000313" key="1">
    <source>
        <dbReference type="EMBL" id="BAU22965.1"/>
    </source>
</evidence>
<dbReference type="EMBL" id="AP014945">
    <property type="protein sequence ID" value="BAU22965.1"/>
    <property type="molecule type" value="Genomic_DNA"/>
</dbReference>
<reference evidence="2" key="2">
    <citation type="journal article" date="2016" name="Int. J. Syst. Evol. Microbiol.">
        <title>Caldimicrobium thiodismutans sp. nov., a sulfur-disproportionating bacterium isolated from a hot spring.</title>
        <authorList>
            <person name="Kojima H."/>
            <person name="Umezawa K."/>
            <person name="Fukui M."/>
        </authorList>
    </citation>
    <scope>NUCLEOTIDE SEQUENCE [LARGE SCALE GENOMIC DNA]</scope>
    <source>
        <strain evidence="2">TF1</strain>
    </source>
</reference>
<sequence length="76" mass="8588">MAEPCKILKVSIGNNIIIEVAKKVKDAVRSKINENSRFSVKNFKKCFNSLITLNFSDFLEKSSEVLIQKVKIKSGK</sequence>
<dbReference type="AlphaFoldDB" id="A0A0U5BWE0"/>
<dbReference type="Proteomes" id="UP000068196">
    <property type="component" value="Chromosome"/>
</dbReference>
<accession>A0A0U5BWE0</accession>
<dbReference type="STRING" id="1653476.THC_0571"/>
<organism evidence="1 2">
    <name type="scientific">Caldimicrobium thiodismutans</name>
    <dbReference type="NCBI Taxonomy" id="1653476"/>
    <lineage>
        <taxon>Bacteria</taxon>
        <taxon>Pseudomonadati</taxon>
        <taxon>Thermodesulfobacteriota</taxon>
        <taxon>Thermodesulfobacteria</taxon>
        <taxon>Thermodesulfobacteriales</taxon>
        <taxon>Thermodesulfobacteriaceae</taxon>
        <taxon>Caldimicrobium</taxon>
    </lineage>
</organism>
<dbReference type="KEGG" id="cthi:THC_0571"/>